<dbReference type="InterPro" id="IPR038153">
    <property type="entry name" value="EvaA-like_sf"/>
</dbReference>
<evidence type="ECO:0000259" key="1">
    <source>
        <dbReference type="Pfam" id="PF03559"/>
    </source>
</evidence>
<feature type="domain" description="dTDP-4-dehydro-6-deoxy-alpha-D-glucopyranose 2,3-dehydratase" evidence="1">
    <location>
        <begin position="26"/>
        <end position="226"/>
    </location>
</feature>
<sequence length="451" mass="50541">MAEPTAARIARSAAALESPLTDLAGFDDWFAEHGRSIRTTAERIPLAAMENWYQTPVTGDLRHRSGKFFTVHGLRVHSPGSAVPWWDQPIIDQPEVGILGILVKEFDGVPHFLMQAKAEPGNPGGLQLSPTVQATRSNYTGVHRGKPVPYVDYFRDTSRHRVVADVRQSEQGAWFYRKRNRNMVVETTGEVEVLEGFRWFTLGQLHLLLSRHDIVNMDARTVMSCLPHASRPEGSLHRTTDVLSWINGARSLTTIDTERIALRGLDEWRHTDMGHSHESGGFFDVIGVSVTARGREVGGWHQPMIEPHGTGVIAFLVREIDGVPHALLHARTEPGYADVVELAPTVQCVPENYAWLPPAARPRHLDEVLAAGPDRILFDTVLSEEGGRFFHARNRYLIVDSDVPEDPGHPDFRWLSMDQLTRLLRHSHYLNVQARSLVACMRSLEATRDSA</sequence>
<dbReference type="GO" id="GO:0016829">
    <property type="term" value="F:lyase activity"/>
    <property type="evidence" value="ECO:0007669"/>
    <property type="project" value="InterPro"/>
</dbReference>
<reference evidence="2" key="2">
    <citation type="submission" date="2020-09" db="EMBL/GenBank/DDBJ databases">
        <authorList>
            <person name="Sun Q."/>
            <person name="Ohkuma M."/>
        </authorList>
    </citation>
    <scope>NUCLEOTIDE SEQUENCE</scope>
    <source>
        <strain evidence="2">JCM 4956</strain>
    </source>
</reference>
<protein>
    <submittedName>
        <fullName evidence="2">NDP-hexose 2,3-dehydratase</fullName>
    </submittedName>
</protein>
<dbReference type="AlphaFoldDB" id="A0A918K2W5"/>
<keyword evidence="3" id="KW-1185">Reference proteome</keyword>
<organism evidence="2 3">
    <name type="scientific">Streptomyces fructofermentans</name>
    <dbReference type="NCBI Taxonomy" id="152141"/>
    <lineage>
        <taxon>Bacteria</taxon>
        <taxon>Bacillati</taxon>
        <taxon>Actinomycetota</taxon>
        <taxon>Actinomycetes</taxon>
        <taxon>Kitasatosporales</taxon>
        <taxon>Streptomycetaceae</taxon>
        <taxon>Streptomyces</taxon>
    </lineage>
</organism>
<reference evidence="2" key="1">
    <citation type="journal article" date="2014" name="Int. J. Syst. Evol. Microbiol.">
        <title>Complete genome sequence of Corynebacterium casei LMG S-19264T (=DSM 44701T), isolated from a smear-ripened cheese.</title>
        <authorList>
            <consortium name="US DOE Joint Genome Institute (JGI-PGF)"/>
            <person name="Walter F."/>
            <person name="Albersmeier A."/>
            <person name="Kalinowski J."/>
            <person name="Ruckert C."/>
        </authorList>
    </citation>
    <scope>NUCLEOTIDE SEQUENCE</scope>
    <source>
        <strain evidence="2">JCM 4956</strain>
    </source>
</reference>
<accession>A0A918K2W5</accession>
<dbReference type="InterPro" id="IPR005212">
    <property type="entry name" value="EvaA-like"/>
</dbReference>
<name>A0A918K2W5_9ACTN</name>
<dbReference type="Proteomes" id="UP000645555">
    <property type="component" value="Unassembled WGS sequence"/>
</dbReference>
<dbReference type="Pfam" id="PF03559">
    <property type="entry name" value="Hexose_dehydrat"/>
    <property type="match status" value="2"/>
</dbReference>
<dbReference type="RefSeq" id="WP_190034013.1">
    <property type="nucleotide sequence ID" value="NZ_BMWD01000002.1"/>
</dbReference>
<dbReference type="Gene3D" id="3.90.79.40">
    <property type="entry name" value="EvaA sugar 2,3-dehydratase subunit"/>
    <property type="match status" value="2"/>
</dbReference>
<evidence type="ECO:0000313" key="2">
    <source>
        <dbReference type="EMBL" id="GGX44746.1"/>
    </source>
</evidence>
<evidence type="ECO:0000313" key="3">
    <source>
        <dbReference type="Proteomes" id="UP000645555"/>
    </source>
</evidence>
<proteinExistence type="predicted"/>
<dbReference type="EMBL" id="BMWD01000002">
    <property type="protein sequence ID" value="GGX44746.1"/>
    <property type="molecule type" value="Genomic_DNA"/>
</dbReference>
<feature type="domain" description="dTDP-4-dehydro-6-deoxy-alpha-D-glucopyranose 2,3-dehydratase" evidence="1">
    <location>
        <begin position="240"/>
        <end position="441"/>
    </location>
</feature>
<gene>
    <name evidence="2" type="ORF">GCM10010515_09560</name>
</gene>
<comment type="caution">
    <text evidence="2">The sequence shown here is derived from an EMBL/GenBank/DDBJ whole genome shotgun (WGS) entry which is preliminary data.</text>
</comment>